<dbReference type="PANTHER" id="PTHR24559">
    <property type="entry name" value="TRANSPOSON TY3-I GAG-POL POLYPROTEIN"/>
    <property type="match status" value="1"/>
</dbReference>
<dbReference type="InterPro" id="IPR043502">
    <property type="entry name" value="DNA/RNA_pol_sf"/>
</dbReference>
<evidence type="ECO:0000256" key="1">
    <source>
        <dbReference type="SAM" id="MobiDB-lite"/>
    </source>
</evidence>
<organism evidence="5">
    <name type="scientific">Tanacetum cinerariifolium</name>
    <name type="common">Dalmatian daisy</name>
    <name type="synonym">Chrysanthemum cinerariifolium</name>
    <dbReference type="NCBI Taxonomy" id="118510"/>
    <lineage>
        <taxon>Eukaryota</taxon>
        <taxon>Viridiplantae</taxon>
        <taxon>Streptophyta</taxon>
        <taxon>Embryophyta</taxon>
        <taxon>Tracheophyta</taxon>
        <taxon>Spermatophyta</taxon>
        <taxon>Magnoliopsida</taxon>
        <taxon>eudicotyledons</taxon>
        <taxon>Gunneridae</taxon>
        <taxon>Pentapetalae</taxon>
        <taxon>asterids</taxon>
        <taxon>campanulids</taxon>
        <taxon>Asterales</taxon>
        <taxon>Asteraceae</taxon>
        <taxon>Asteroideae</taxon>
        <taxon>Anthemideae</taxon>
        <taxon>Anthemidinae</taxon>
        <taxon>Tanacetum</taxon>
    </lineage>
</organism>
<comment type="caution">
    <text evidence="5">The sequence shown here is derived from an EMBL/GenBank/DDBJ whole genome shotgun (WGS) entry which is preliminary data.</text>
</comment>
<sequence>MSDYPKLKDQGHRNKTGNNNGVGEARGKAYVLGGGDANPDSNVITGTFLLNNHYAYVLFDSGADRSFVSTTFSTLLDMIPNTLDVSYAVELADGRISKTNTVLRVCTLGLLGHPFNIDLMLVELGSFDVIISMDWLANHHAVIVCDEKIEEDIPKTAFRTRYGHYEFQVMPFRLTNAPMIFIDPMNWMCKPYLDKFVIVFIDDILIYSKSEEEHAEHLKLILELLKKEELYAKLSKCEFWLSKSEKAEAAFQLLKQKLCSAPILALPEGSENFVVYSDASRKRLGAVLMQGEKVIAYASRQLKIHEKNSTTHDLELRAVVTRKEENYGTGDLCGIINKQEPRPDGTLCLNGRSWIPCFGDLRTLIMHESNKLKYSTHPGSDKMYQDLKKLYWWPNMKAEIATYVNRLTKSAHFLHIKENDSIEKLTGHYLKEVVSRHGVMVSITSERDSKFTWQSLNKALATEKIVQIKKRIQAARDRQKIYADWRRKPLEFKVRDKVMLKVSAWKGVIRFGKRGKLNPRYIRPFKILAKVGMVAYRLELPEQLSRVHSTFYVSNLMKCFFDEPLAIPLDEIQIDDKLNFIEEPIEIMDGEVKQLKQSCIPM</sequence>
<dbReference type="InterPro" id="IPR043128">
    <property type="entry name" value="Rev_trsase/Diguanyl_cyclase"/>
</dbReference>
<feature type="domain" description="Tf2-1-like SH3-like" evidence="4">
    <location>
        <begin position="496"/>
        <end position="559"/>
    </location>
</feature>
<evidence type="ECO:0000313" key="5">
    <source>
        <dbReference type="EMBL" id="GEU73592.1"/>
    </source>
</evidence>
<dbReference type="InterPro" id="IPR041588">
    <property type="entry name" value="Integrase_H2C2"/>
</dbReference>
<evidence type="ECO:0000259" key="2">
    <source>
        <dbReference type="Pfam" id="PF17919"/>
    </source>
</evidence>
<dbReference type="Pfam" id="PF17921">
    <property type="entry name" value="Integrase_H2C2"/>
    <property type="match status" value="1"/>
</dbReference>
<feature type="compositionally biased region" description="Basic and acidic residues" evidence="1">
    <location>
        <begin position="1"/>
        <end position="12"/>
    </location>
</feature>
<dbReference type="SUPFAM" id="SSF56672">
    <property type="entry name" value="DNA/RNA polymerases"/>
    <property type="match status" value="1"/>
</dbReference>
<dbReference type="PANTHER" id="PTHR24559:SF427">
    <property type="entry name" value="RNA-DIRECTED DNA POLYMERASE"/>
    <property type="match status" value="1"/>
</dbReference>
<dbReference type="InterPro" id="IPR056924">
    <property type="entry name" value="SH3_Tf2-1"/>
</dbReference>
<gene>
    <name evidence="5" type="ORF">Tci_045570</name>
</gene>
<protein>
    <recommendedName>
        <fullName evidence="6">Reverse transcriptase domain-containing protein</fullName>
    </recommendedName>
</protein>
<dbReference type="EMBL" id="BKCJ010006720">
    <property type="protein sequence ID" value="GEU73592.1"/>
    <property type="molecule type" value="Genomic_DNA"/>
</dbReference>
<name>A0A6L2MLE5_TANCI</name>
<dbReference type="InterPro" id="IPR053134">
    <property type="entry name" value="RNA-dir_DNA_polymerase"/>
</dbReference>
<feature type="region of interest" description="Disordered" evidence="1">
    <location>
        <begin position="1"/>
        <end position="23"/>
    </location>
</feature>
<evidence type="ECO:0000259" key="4">
    <source>
        <dbReference type="Pfam" id="PF24626"/>
    </source>
</evidence>
<dbReference type="Gene3D" id="2.40.70.10">
    <property type="entry name" value="Acid Proteases"/>
    <property type="match status" value="1"/>
</dbReference>
<feature type="domain" description="Reverse transcriptase/retrotransposon-derived protein RNase H-like" evidence="2">
    <location>
        <begin position="245"/>
        <end position="321"/>
    </location>
</feature>
<proteinExistence type="predicted"/>
<dbReference type="Pfam" id="PF08284">
    <property type="entry name" value="RVP_2"/>
    <property type="match status" value="1"/>
</dbReference>
<accession>A0A6L2MLE5</accession>
<dbReference type="AlphaFoldDB" id="A0A6L2MLE5"/>
<dbReference type="InterPro" id="IPR021109">
    <property type="entry name" value="Peptidase_aspartic_dom_sf"/>
</dbReference>
<evidence type="ECO:0000259" key="3">
    <source>
        <dbReference type="Pfam" id="PF17921"/>
    </source>
</evidence>
<dbReference type="SUPFAM" id="SSF50630">
    <property type="entry name" value="Acid proteases"/>
    <property type="match status" value="1"/>
</dbReference>
<dbReference type="CDD" id="cd01647">
    <property type="entry name" value="RT_LTR"/>
    <property type="match status" value="1"/>
</dbReference>
<reference evidence="5" key="1">
    <citation type="journal article" date="2019" name="Sci. Rep.">
        <title>Draft genome of Tanacetum cinerariifolium, the natural source of mosquito coil.</title>
        <authorList>
            <person name="Yamashiro T."/>
            <person name="Shiraishi A."/>
            <person name="Satake H."/>
            <person name="Nakayama K."/>
        </authorList>
    </citation>
    <scope>NUCLEOTIDE SEQUENCE</scope>
</reference>
<evidence type="ECO:0008006" key="6">
    <source>
        <dbReference type="Google" id="ProtNLM"/>
    </source>
</evidence>
<dbReference type="InterPro" id="IPR041577">
    <property type="entry name" value="RT_RNaseH_2"/>
</dbReference>
<dbReference type="Gene3D" id="1.10.340.70">
    <property type="match status" value="1"/>
</dbReference>
<dbReference type="CDD" id="cd00303">
    <property type="entry name" value="retropepsin_like"/>
    <property type="match status" value="1"/>
</dbReference>
<dbReference type="Gene3D" id="3.30.70.270">
    <property type="match status" value="1"/>
</dbReference>
<dbReference type="Pfam" id="PF17919">
    <property type="entry name" value="RT_RNaseH_2"/>
    <property type="match status" value="1"/>
</dbReference>
<feature type="domain" description="Integrase zinc-binding" evidence="3">
    <location>
        <begin position="360"/>
        <end position="405"/>
    </location>
</feature>
<dbReference type="Pfam" id="PF24626">
    <property type="entry name" value="SH3_Tf2-1"/>
    <property type="match status" value="1"/>
</dbReference>